<evidence type="ECO:0000259" key="8">
    <source>
        <dbReference type="Pfam" id="PF02687"/>
    </source>
</evidence>
<feature type="transmembrane region" description="Helical" evidence="7">
    <location>
        <begin position="443"/>
        <end position="467"/>
    </location>
</feature>
<dbReference type="InterPro" id="IPR003838">
    <property type="entry name" value="ABC3_permease_C"/>
</dbReference>
<feature type="transmembrane region" description="Helical" evidence="7">
    <location>
        <begin position="942"/>
        <end position="964"/>
    </location>
</feature>
<feature type="domain" description="ABC3 transporter permease C-terminal" evidence="8">
    <location>
        <begin position="291"/>
        <end position="359"/>
    </location>
</feature>
<evidence type="ECO:0000256" key="3">
    <source>
        <dbReference type="ARBA" id="ARBA00022692"/>
    </source>
</evidence>
<feature type="compositionally biased region" description="Polar residues" evidence="6">
    <location>
        <begin position="762"/>
        <end position="778"/>
    </location>
</feature>
<dbReference type="AlphaFoldDB" id="A0A849A9R4"/>
<keyword evidence="2" id="KW-1003">Cell membrane</keyword>
<evidence type="ECO:0000256" key="6">
    <source>
        <dbReference type="SAM" id="MobiDB-lite"/>
    </source>
</evidence>
<proteinExistence type="predicted"/>
<accession>A0A849A9R4</accession>
<feature type="domain" description="ABC3 transporter permease C-terminal" evidence="8">
    <location>
        <begin position="950"/>
        <end position="1059"/>
    </location>
</feature>
<feature type="transmembrane region" description="Helical" evidence="7">
    <location>
        <begin position="288"/>
        <end position="308"/>
    </location>
</feature>
<evidence type="ECO:0000256" key="5">
    <source>
        <dbReference type="ARBA" id="ARBA00023136"/>
    </source>
</evidence>
<feature type="transmembrane region" description="Helical" evidence="7">
    <location>
        <begin position="329"/>
        <end position="355"/>
    </location>
</feature>
<feature type="region of interest" description="Disordered" evidence="6">
    <location>
        <begin position="520"/>
        <end position="550"/>
    </location>
</feature>
<evidence type="ECO:0000256" key="7">
    <source>
        <dbReference type="SAM" id="Phobius"/>
    </source>
</evidence>
<sequence>MSGWMVRRSTARLRLLLGITALGLISTAMLAGIVALSERSTATAVHGYLQQAQPAAQTKQFLTTLDPAFAQQDAAAHSLIDQRLPGIDHQVFTRVKSLPYTVGGYSVRLGSYGSNPAADLAALPADLRSGRWPRPTSSGVTEVAVPAGLATERGFRLGQRLTAEGNFSKRELAVTGTYTQRPSAFWQYDVTPVSGALTVDGSPTLLVANSVLTSRQGSAVAIWSIRVDPQALRPDQLRALSDGLTRLSAQLPTDPKINRDGTLQAGDLDRSARALLTGVQAAQVPRPLPLLLVAAFTVVMLAQLGRLLTDDRRSETALLKARGLSARRLTWWAAVEAGLAALPGVLLAAGLLALLDGWTSWTLPIGAAVAAAAVVAAAVPAWRDGAAVLVRSRLDDSGRQHNVLALGGALALVAVTAFAWWRFDRGGASTDNADPVLFVAPALVLITLAVLALLLYNAGTGLAARWAGLRSRRLGGVLPLRNLARRRAVYSAVVLISVLAVGGVTVAAVYDRTAAGQLSTTAKLQNGPPVRVQTPDRSPQPPELLTEPGPQNPVAGYSSIAGVQTAVPALRLDTQAGDEPVTVIGVPAGQLAQLLPDTPALDPRRAAAALASTGADAGPALPAGSGAGLRIAGQLSAQPVEPASGCPNAAAGVPIELRFGGYLMLPDGALAALPLGKATARLGSVIDLDIPTRLPALPTGARLVALDVSVGSVAAAVDLRAALTLSLDGASPDGAPVAGAAGARLDTAGWTVPDIPSADGTRFTTGQAAESSSSQDGQGLNVPAGALTFAGTKEGMVPDSCVVRAPVSLRMMPPVDTLPAVASAQLADRLRATGGSALSLRYTSADLSLRLVTAPVSAASGRDGVAERIPGLPGLAVLTDLPALQLVLLAGYDAPPATNEVWIAGSDPAALLAPVSRVAGASGIVSIAQPELAELLLRPAVLGLWGGTAGALLLSVLTLGLALATFARSRRGEFAVLRTMGVSGSGQAGMRARELLAATGSGWLLGVAVGLLSAWLVVPGLVRRAVAEPADAPTAPVLGMQLSGWLLLLAVQLVLLAALITVNVIGVRRRGDHADPRQVSA</sequence>
<feature type="transmembrane region" description="Helical" evidence="7">
    <location>
        <begin position="1042"/>
        <end position="1067"/>
    </location>
</feature>
<keyword evidence="10" id="KW-1185">Reference proteome</keyword>
<reference evidence="9 10" key="1">
    <citation type="submission" date="2020-05" db="EMBL/GenBank/DDBJ databases">
        <title>Nakamurella sp. DB0629 isolated from air conditioner.</title>
        <authorList>
            <person name="Kim D.H."/>
            <person name="Kim D.-U."/>
        </authorList>
    </citation>
    <scope>NUCLEOTIDE SEQUENCE [LARGE SCALE GENOMIC DNA]</scope>
    <source>
        <strain evidence="9 10">DB0629</strain>
    </source>
</reference>
<feature type="region of interest" description="Disordered" evidence="6">
    <location>
        <begin position="756"/>
        <end position="780"/>
    </location>
</feature>
<evidence type="ECO:0000256" key="4">
    <source>
        <dbReference type="ARBA" id="ARBA00022989"/>
    </source>
</evidence>
<dbReference type="EMBL" id="JABEND010000006">
    <property type="protein sequence ID" value="NNG36356.1"/>
    <property type="molecule type" value="Genomic_DNA"/>
</dbReference>
<name>A0A849A9R4_9ACTN</name>
<feature type="transmembrane region" description="Helical" evidence="7">
    <location>
        <begin position="403"/>
        <end position="423"/>
    </location>
</feature>
<feature type="transmembrane region" description="Helical" evidence="7">
    <location>
        <begin position="361"/>
        <end position="382"/>
    </location>
</feature>
<comment type="caution">
    <text evidence="9">The sequence shown here is derived from an EMBL/GenBank/DDBJ whole genome shotgun (WGS) entry which is preliminary data.</text>
</comment>
<protein>
    <recommendedName>
        <fullName evidence="8">ABC3 transporter permease C-terminal domain-containing protein</fullName>
    </recommendedName>
</protein>
<gene>
    <name evidence="9" type="ORF">HKD39_11660</name>
</gene>
<feature type="transmembrane region" description="Helical" evidence="7">
    <location>
        <begin position="995"/>
        <end position="1022"/>
    </location>
</feature>
<evidence type="ECO:0000313" key="9">
    <source>
        <dbReference type="EMBL" id="NNG36356.1"/>
    </source>
</evidence>
<comment type="subcellular location">
    <subcellularLocation>
        <location evidence="1">Cell membrane</location>
        <topology evidence="1">Multi-pass membrane protein</topology>
    </subcellularLocation>
</comment>
<dbReference type="GO" id="GO:0005886">
    <property type="term" value="C:plasma membrane"/>
    <property type="evidence" value="ECO:0007669"/>
    <property type="project" value="UniProtKB-SubCell"/>
</dbReference>
<dbReference type="Proteomes" id="UP000562984">
    <property type="component" value="Unassembled WGS sequence"/>
</dbReference>
<evidence type="ECO:0000256" key="2">
    <source>
        <dbReference type="ARBA" id="ARBA00022475"/>
    </source>
</evidence>
<keyword evidence="5 7" id="KW-0472">Membrane</keyword>
<organism evidence="9 10">
    <name type="scientific">Nakamurella aerolata</name>
    <dbReference type="NCBI Taxonomy" id="1656892"/>
    <lineage>
        <taxon>Bacteria</taxon>
        <taxon>Bacillati</taxon>
        <taxon>Actinomycetota</taxon>
        <taxon>Actinomycetes</taxon>
        <taxon>Nakamurellales</taxon>
        <taxon>Nakamurellaceae</taxon>
        <taxon>Nakamurella</taxon>
    </lineage>
</organism>
<keyword evidence="4 7" id="KW-1133">Transmembrane helix</keyword>
<dbReference type="RefSeq" id="WP_171200057.1">
    <property type="nucleotide sequence ID" value="NZ_JABEND010000006.1"/>
</dbReference>
<feature type="transmembrane region" description="Helical" evidence="7">
    <location>
        <begin position="488"/>
        <end position="510"/>
    </location>
</feature>
<keyword evidence="3 7" id="KW-0812">Transmembrane</keyword>
<evidence type="ECO:0000256" key="1">
    <source>
        <dbReference type="ARBA" id="ARBA00004651"/>
    </source>
</evidence>
<dbReference type="Pfam" id="PF02687">
    <property type="entry name" value="FtsX"/>
    <property type="match status" value="2"/>
</dbReference>
<evidence type="ECO:0000313" key="10">
    <source>
        <dbReference type="Proteomes" id="UP000562984"/>
    </source>
</evidence>